<reference evidence="4 5" key="1">
    <citation type="submission" date="2011-07" db="EMBL/GenBank/DDBJ databases">
        <title>The complete genome of chromosome of Emticicia oligotrophica DSM 17448.</title>
        <authorList>
            <consortium name="US DOE Joint Genome Institute (JGI-PGF)"/>
            <person name="Lucas S."/>
            <person name="Han J."/>
            <person name="Lapidus A."/>
            <person name="Bruce D."/>
            <person name="Goodwin L."/>
            <person name="Pitluck S."/>
            <person name="Peters L."/>
            <person name="Kyrpides N."/>
            <person name="Mavromatis K."/>
            <person name="Ivanova N."/>
            <person name="Ovchinnikova G."/>
            <person name="Teshima H."/>
            <person name="Detter J.C."/>
            <person name="Tapia R."/>
            <person name="Han C."/>
            <person name="Land M."/>
            <person name="Hauser L."/>
            <person name="Markowitz V."/>
            <person name="Cheng J.-F."/>
            <person name="Hugenholtz P."/>
            <person name="Woyke T."/>
            <person name="Wu D."/>
            <person name="Tindall B."/>
            <person name="Pomrenke H."/>
            <person name="Brambilla E."/>
            <person name="Klenk H.-P."/>
            <person name="Eisen J.A."/>
        </authorList>
    </citation>
    <scope>NUCLEOTIDE SEQUENCE [LARGE SCALE GENOMIC DNA]</scope>
    <source>
        <strain evidence="4 5">DSM 17448</strain>
    </source>
</reference>
<accession>A0ABM5MX75</accession>
<dbReference type="Pfam" id="PF07632">
    <property type="entry name" value="Sde182_NH-like"/>
    <property type="match status" value="1"/>
</dbReference>
<keyword evidence="1" id="KW-0732">Signal</keyword>
<evidence type="ECO:0000313" key="5">
    <source>
        <dbReference type="Proteomes" id="UP000002875"/>
    </source>
</evidence>
<dbReference type="Proteomes" id="UP000002875">
    <property type="component" value="Chromosome"/>
</dbReference>
<proteinExistence type="predicted"/>
<evidence type="ECO:0000256" key="1">
    <source>
        <dbReference type="SAM" id="SignalP"/>
    </source>
</evidence>
<dbReference type="EMBL" id="CP002961">
    <property type="protein sequence ID" value="AFK01746.1"/>
    <property type="molecule type" value="Genomic_DNA"/>
</dbReference>
<protein>
    <recommendedName>
        <fullName evidence="6">DUF1593 domain-containing protein</fullName>
    </recommendedName>
</protein>
<feature type="chain" id="PRO_5045782532" description="DUF1593 domain-containing protein" evidence="1">
    <location>
        <begin position="22"/>
        <end position="501"/>
    </location>
</feature>
<evidence type="ECO:0000259" key="3">
    <source>
        <dbReference type="Pfam" id="PF21027"/>
    </source>
</evidence>
<name>A0ABM5MX75_EMTOG</name>
<keyword evidence="5" id="KW-1185">Reference proteome</keyword>
<dbReference type="InterPro" id="IPR011483">
    <property type="entry name" value="Sde182_NH-like"/>
</dbReference>
<dbReference type="InterPro" id="IPR036452">
    <property type="entry name" value="Ribo_hydro-like"/>
</dbReference>
<gene>
    <name evidence="4" type="ordered locus">Emtol_0592</name>
</gene>
<organism evidence="4 5">
    <name type="scientific">Emticicia oligotrophica (strain DSM 17448 / CIP 109782 / MTCC 6937 / GPTSA100-15)</name>
    <dbReference type="NCBI Taxonomy" id="929562"/>
    <lineage>
        <taxon>Bacteria</taxon>
        <taxon>Pseudomonadati</taxon>
        <taxon>Bacteroidota</taxon>
        <taxon>Cytophagia</taxon>
        <taxon>Cytophagales</taxon>
        <taxon>Leadbetterellaceae</taxon>
        <taxon>Emticicia</taxon>
    </lineage>
</organism>
<feature type="signal peptide" evidence="1">
    <location>
        <begin position="1"/>
        <end position="21"/>
    </location>
</feature>
<evidence type="ECO:0000313" key="4">
    <source>
        <dbReference type="EMBL" id="AFK01746.1"/>
    </source>
</evidence>
<sequence length="501" mass="57098">MKKKVLLFFTLLLMILEVGIAQNPKSVKPRTIVTTDGELDDVDSFIRMLLYTNEYKVEGLIVSSSQWHYKGDGKGTKFISEMEMTKKLYGERTELRWPGEEWIYDLVDAYGKVYPNLIKHSKDYPTHKYLRDRIRIGNIDFEGEMAKDTPGSDFIKAKLLDDDMSPLYLQVWGGTNTIARALKSIEDTYKNTPQWSEIYKKVCQKTILYAILDQDATYKKYIEPNWKDIKVYYNSNQFWSFAYFWKRSVPKELHPYLEGKFMGNVINNHGPLLKMYYSYGDGNPPQGEIEDIYSSMEKAKKNQWGSFGQYDFISEGDSPAFLHLVDIGLNNLANPQDGGWGGRLVQSTTTPSRWEDGEAASDYNPFTQKIDKAFAQTRWIPAIQNDFAARADWCIKDFKNANHAPKVSVASKQLSVISGQKIVINPQTSDPDGNKVSLKFWQYKEVGTCKEEVSIIQTGNSAAITVPAAAKSGDTIHIIIEAEDNGLPALTRYQRVVMTVK</sequence>
<dbReference type="Gene3D" id="3.90.245.10">
    <property type="entry name" value="Ribonucleoside hydrolase-like"/>
    <property type="match status" value="1"/>
</dbReference>
<dbReference type="RefSeq" id="WP_015027449.1">
    <property type="nucleotide sequence ID" value="NC_018748.1"/>
</dbReference>
<dbReference type="InterPro" id="IPR013783">
    <property type="entry name" value="Ig-like_fold"/>
</dbReference>
<dbReference type="InterPro" id="IPR048527">
    <property type="entry name" value="Sde182_C"/>
</dbReference>
<evidence type="ECO:0008006" key="6">
    <source>
        <dbReference type="Google" id="ProtNLM"/>
    </source>
</evidence>
<dbReference type="Gene3D" id="2.60.40.10">
    <property type="entry name" value="Immunoglobulins"/>
    <property type="match status" value="1"/>
</dbReference>
<dbReference type="Pfam" id="PF21027">
    <property type="entry name" value="Sde0182_C"/>
    <property type="match status" value="1"/>
</dbReference>
<feature type="domain" description="Cellulose-binding Sde182 C-terminal" evidence="3">
    <location>
        <begin position="427"/>
        <end position="500"/>
    </location>
</feature>
<feature type="domain" description="Cellulose-binding Sde182 nucleoside hydrolase-like" evidence="2">
    <location>
        <begin position="30"/>
        <end position="343"/>
    </location>
</feature>
<evidence type="ECO:0000259" key="2">
    <source>
        <dbReference type="Pfam" id="PF07632"/>
    </source>
</evidence>